<evidence type="ECO:0000259" key="1">
    <source>
        <dbReference type="PROSITE" id="PS50041"/>
    </source>
</evidence>
<dbReference type="SMART" id="SM00034">
    <property type="entry name" value="CLECT"/>
    <property type="match status" value="2"/>
</dbReference>
<dbReference type="PANTHER" id="PTHR45784:SF3">
    <property type="entry name" value="C-TYPE LECTIN DOMAIN FAMILY 4 MEMBER K-LIKE-RELATED"/>
    <property type="match status" value="1"/>
</dbReference>
<organism evidence="2 3">
    <name type="scientific">Astatotilapia calliptera</name>
    <name type="common">Eastern happy</name>
    <name type="synonym">Chromis callipterus</name>
    <dbReference type="NCBI Taxonomy" id="8154"/>
    <lineage>
        <taxon>Eukaryota</taxon>
        <taxon>Metazoa</taxon>
        <taxon>Chordata</taxon>
        <taxon>Craniata</taxon>
        <taxon>Vertebrata</taxon>
        <taxon>Euteleostomi</taxon>
        <taxon>Actinopterygii</taxon>
        <taxon>Neopterygii</taxon>
        <taxon>Teleostei</taxon>
        <taxon>Neoteleostei</taxon>
        <taxon>Acanthomorphata</taxon>
        <taxon>Ovalentaria</taxon>
        <taxon>Cichlomorphae</taxon>
        <taxon>Cichliformes</taxon>
        <taxon>Cichlidae</taxon>
        <taxon>African cichlids</taxon>
        <taxon>Pseudocrenilabrinae</taxon>
        <taxon>Haplochromini</taxon>
        <taxon>Astatotilapia</taxon>
    </lineage>
</organism>
<keyword evidence="3" id="KW-1185">Reference proteome</keyword>
<dbReference type="Gene3D" id="3.10.100.10">
    <property type="entry name" value="Mannose-Binding Protein A, subunit A"/>
    <property type="match status" value="2"/>
</dbReference>
<evidence type="ECO:0000313" key="3">
    <source>
        <dbReference type="Proteomes" id="UP000265100"/>
    </source>
</evidence>
<sequence length="243" mass="28045">MAQTYCRQRYKDLATIDNMVQMNQLRNIVSSTGNDAEIWIGLYAKIAWMWSDRTTGRGAEYRNWENNTNEPDFYGARETCVSIGEDGGWQDEIWIQEYPFICNNGTQLEPEFVLVDEAMDWGSAQACCSQNFTSLVTVKNDIENQMVQSLVPSGDRAWIGLSRPNWFFWSDQSRFNFGYFDNVANPIDSMKVMCGVLALKSSGKFRFLSCETSLPFVCYNFPPPGEFPYLQWKRLHYIGETHV</sequence>
<reference evidence="2 3" key="1">
    <citation type="submission" date="2018-05" db="EMBL/GenBank/DDBJ databases">
        <authorList>
            <person name="Datahose"/>
        </authorList>
    </citation>
    <scope>NUCLEOTIDE SEQUENCE</scope>
</reference>
<evidence type="ECO:0000313" key="2">
    <source>
        <dbReference type="Ensembl" id="ENSACLP00000059502.1"/>
    </source>
</evidence>
<proteinExistence type="predicted"/>
<feature type="domain" description="C-type lectin" evidence="1">
    <location>
        <begin position="112"/>
        <end position="219"/>
    </location>
</feature>
<protein>
    <recommendedName>
        <fullName evidence="1">C-type lectin domain-containing protein</fullName>
    </recommendedName>
</protein>
<dbReference type="Ensembl" id="ENSACLT00000048243.1">
    <property type="protein sequence ID" value="ENSACLP00000059502.1"/>
    <property type="gene ID" value="ENSACLG00000006178.2"/>
</dbReference>
<feature type="domain" description="C-type lectin" evidence="1">
    <location>
        <begin position="1"/>
        <end position="103"/>
    </location>
</feature>
<reference evidence="3" key="2">
    <citation type="submission" date="2023-03" db="EMBL/GenBank/DDBJ databases">
        <authorList>
            <consortium name="Wellcome Sanger Institute Data Sharing"/>
        </authorList>
    </citation>
    <scope>NUCLEOTIDE SEQUENCE [LARGE SCALE GENOMIC DNA]</scope>
</reference>
<name>A0AAX7TSF4_ASTCA</name>
<dbReference type="AlphaFoldDB" id="A0AAX7TSF4"/>
<dbReference type="Proteomes" id="UP000265100">
    <property type="component" value="Chromosome 3"/>
</dbReference>
<dbReference type="Pfam" id="PF00059">
    <property type="entry name" value="Lectin_C"/>
    <property type="match status" value="2"/>
</dbReference>
<dbReference type="InterPro" id="IPR016186">
    <property type="entry name" value="C-type_lectin-like/link_sf"/>
</dbReference>
<reference evidence="2" key="3">
    <citation type="submission" date="2025-08" db="UniProtKB">
        <authorList>
            <consortium name="Ensembl"/>
        </authorList>
    </citation>
    <scope>IDENTIFICATION</scope>
</reference>
<dbReference type="SUPFAM" id="SSF56436">
    <property type="entry name" value="C-type lectin-like"/>
    <property type="match status" value="2"/>
</dbReference>
<dbReference type="GeneTree" id="ENSGT01100000263473"/>
<accession>A0AAX7TSF4</accession>
<dbReference type="InterPro" id="IPR001304">
    <property type="entry name" value="C-type_lectin-like"/>
</dbReference>
<reference evidence="2" key="4">
    <citation type="submission" date="2025-09" db="UniProtKB">
        <authorList>
            <consortium name="Ensembl"/>
        </authorList>
    </citation>
    <scope>IDENTIFICATION</scope>
</reference>
<dbReference type="PROSITE" id="PS50041">
    <property type="entry name" value="C_TYPE_LECTIN_2"/>
    <property type="match status" value="2"/>
</dbReference>
<dbReference type="PANTHER" id="PTHR45784">
    <property type="entry name" value="C-TYPE LECTIN DOMAIN FAMILY 20 MEMBER A-RELATED"/>
    <property type="match status" value="1"/>
</dbReference>
<dbReference type="InterPro" id="IPR016187">
    <property type="entry name" value="CTDL_fold"/>
</dbReference>